<evidence type="ECO:0000259" key="9">
    <source>
        <dbReference type="PROSITE" id="PS50862"/>
    </source>
</evidence>
<dbReference type="InterPro" id="IPR002315">
    <property type="entry name" value="tRNA-synt_gly"/>
</dbReference>
<comment type="caution">
    <text evidence="10">The sequence shown here is derived from an EMBL/GenBank/DDBJ whole genome shotgun (WGS) entry which is preliminary data.</text>
</comment>
<reference evidence="10" key="1">
    <citation type="submission" date="2019-06" db="EMBL/GenBank/DDBJ databases">
        <authorList>
            <person name="Zheng W."/>
        </authorList>
    </citation>
    <scope>NUCLEOTIDE SEQUENCE</scope>
    <source>
        <strain evidence="10">QDHG01</strain>
    </source>
</reference>
<keyword evidence="6" id="KW-0067">ATP-binding</keyword>
<evidence type="ECO:0000256" key="4">
    <source>
        <dbReference type="ARBA" id="ARBA00022598"/>
    </source>
</evidence>
<dbReference type="InterPro" id="IPR006195">
    <property type="entry name" value="aa-tRNA-synth_II"/>
</dbReference>
<dbReference type="InterPro" id="IPR022961">
    <property type="entry name" value="Gly_tRNA_ligase_bac"/>
</dbReference>
<dbReference type="GO" id="GO:0006426">
    <property type="term" value="P:glycyl-tRNA aminoacylation"/>
    <property type="evidence" value="ECO:0007669"/>
    <property type="project" value="InterPro"/>
</dbReference>
<dbReference type="InterPro" id="IPR045864">
    <property type="entry name" value="aa-tRNA-synth_II/BPL/LPL"/>
</dbReference>
<dbReference type="OrthoDB" id="57698at2759"/>
<keyword evidence="5" id="KW-0547">Nucleotide-binding</keyword>
<dbReference type="Pfam" id="PF03129">
    <property type="entry name" value="HGTP_anticodon"/>
    <property type="match status" value="1"/>
</dbReference>
<dbReference type="InterPro" id="IPR036621">
    <property type="entry name" value="Anticodon-bd_dom_sf"/>
</dbReference>
<feature type="domain" description="Aminoacyl-transfer RNA synthetases class-II family profile" evidence="9">
    <location>
        <begin position="4"/>
        <end position="370"/>
    </location>
</feature>
<dbReference type="PRINTS" id="PR01043">
    <property type="entry name" value="TRNASYNTHGLY"/>
</dbReference>
<dbReference type="HAMAP" id="MF_00253_B">
    <property type="entry name" value="Gly_tRNA_synth_B"/>
    <property type="match status" value="1"/>
</dbReference>
<dbReference type="CDD" id="cd00858">
    <property type="entry name" value="GlyRS_anticodon"/>
    <property type="match status" value="1"/>
</dbReference>
<accession>A0A8J8NA23</accession>
<evidence type="ECO:0000256" key="2">
    <source>
        <dbReference type="ARBA" id="ARBA00012829"/>
    </source>
</evidence>
<dbReference type="InterPro" id="IPR002314">
    <property type="entry name" value="aa-tRNA-synt_IIb"/>
</dbReference>
<proteinExistence type="inferred from homology"/>
<dbReference type="EMBL" id="RRYP01030618">
    <property type="protein sequence ID" value="TNV71116.1"/>
    <property type="molecule type" value="Genomic_DNA"/>
</dbReference>
<dbReference type="NCBIfam" id="NF003211">
    <property type="entry name" value="PRK04173.1"/>
    <property type="match status" value="1"/>
</dbReference>
<dbReference type="Pfam" id="PF00587">
    <property type="entry name" value="tRNA-synt_2b"/>
    <property type="match status" value="1"/>
</dbReference>
<evidence type="ECO:0000313" key="11">
    <source>
        <dbReference type="Proteomes" id="UP000785679"/>
    </source>
</evidence>
<gene>
    <name evidence="10" type="ORF">FGO68_gene9727</name>
</gene>
<protein>
    <recommendedName>
        <fullName evidence="2">glycine--tRNA ligase</fullName>
        <ecNumber evidence="2">6.1.1.14</ecNumber>
    </recommendedName>
</protein>
<evidence type="ECO:0000313" key="10">
    <source>
        <dbReference type="EMBL" id="TNV71116.1"/>
    </source>
</evidence>
<dbReference type="EC" id="6.1.1.14" evidence="2"/>
<evidence type="ECO:0000256" key="3">
    <source>
        <dbReference type="ARBA" id="ARBA00022490"/>
    </source>
</evidence>
<dbReference type="SUPFAM" id="SSF52954">
    <property type="entry name" value="Class II aaRS ABD-related"/>
    <property type="match status" value="1"/>
</dbReference>
<keyword evidence="8" id="KW-0030">Aminoacyl-tRNA synthetase</keyword>
<dbReference type="GO" id="GO:0004820">
    <property type="term" value="F:glycine-tRNA ligase activity"/>
    <property type="evidence" value="ECO:0007669"/>
    <property type="project" value="UniProtKB-EC"/>
</dbReference>
<dbReference type="CDD" id="cd00774">
    <property type="entry name" value="GlyRS-like_core"/>
    <property type="match status" value="1"/>
</dbReference>
<dbReference type="PROSITE" id="PS50862">
    <property type="entry name" value="AA_TRNA_LIGASE_II"/>
    <property type="match status" value="1"/>
</dbReference>
<dbReference type="Gene3D" id="3.40.50.800">
    <property type="entry name" value="Anticodon-binding domain"/>
    <property type="match status" value="1"/>
</dbReference>
<keyword evidence="11" id="KW-1185">Reference proteome</keyword>
<keyword evidence="3" id="KW-0963">Cytoplasm</keyword>
<sequence length="522" mass="59889">MATDRLENIVGLAKRRGFVYPSSEIYGGLRASWDYGPLGVELKNNVKRQWWKSMVMGREDTVGIDSSVILAREVWEASGHVATFSDPLTECTACNKRYRADHLEEAYEAKHGKKLASLADMNCPACGNKGQFTTPKQFSGLLKTFLGPVEDESGLAYLRPETAQGIFINFDQVLTTSRKKPPFGIGQIGKSFRNEITPGNFIFRTREFEQMEMEFFVVPGTDEQWHQYWIDTRLAWYKDLGINPERLRIYDHPQEKLSHYSKRTADIEYKFEFAGTEWGELEGIANRTDFDLKAHSAASGKDLSYFDQEKNERWTPFVIEPAAGVDRCALTFMMDAYTEDEAPNAKGEMEKRAVMKLDHRLAPVKAAVLPLSRNADLSPKARDLAAQLRKNWNIDFDDSGAIGRRYRRQDEIGTPYCITVDFESLEDQAVTIRDRDTMAQERIGLDQVEAWLAPRLLGCQNHSYFHQQAVIITLIRRLFWLPWPELPMHHFARSAANKVQVYLFLKWLLRELQSNDAQKLCA</sequence>
<dbReference type="PANTHER" id="PTHR10745">
    <property type="entry name" value="GLYCYL-TRNA SYNTHETASE/DNA POLYMERASE SUBUNIT GAMMA-2"/>
    <property type="match status" value="1"/>
</dbReference>
<evidence type="ECO:0000256" key="5">
    <source>
        <dbReference type="ARBA" id="ARBA00022741"/>
    </source>
</evidence>
<dbReference type="InterPro" id="IPR004154">
    <property type="entry name" value="Anticodon-bd"/>
</dbReference>
<evidence type="ECO:0000256" key="6">
    <source>
        <dbReference type="ARBA" id="ARBA00022840"/>
    </source>
</evidence>
<evidence type="ECO:0000256" key="8">
    <source>
        <dbReference type="ARBA" id="ARBA00023146"/>
    </source>
</evidence>
<dbReference type="NCBIfam" id="TIGR00389">
    <property type="entry name" value="glyS_dimeric"/>
    <property type="match status" value="1"/>
</dbReference>
<name>A0A8J8NA23_HALGN</name>
<dbReference type="GO" id="GO:0044281">
    <property type="term" value="P:small molecule metabolic process"/>
    <property type="evidence" value="ECO:0007669"/>
    <property type="project" value="UniProtKB-ARBA"/>
</dbReference>
<dbReference type="SUPFAM" id="SSF55681">
    <property type="entry name" value="Class II aaRS and biotin synthetases"/>
    <property type="match status" value="1"/>
</dbReference>
<dbReference type="GO" id="GO:0005737">
    <property type="term" value="C:cytoplasm"/>
    <property type="evidence" value="ECO:0007669"/>
    <property type="project" value="InterPro"/>
</dbReference>
<evidence type="ECO:0000256" key="7">
    <source>
        <dbReference type="ARBA" id="ARBA00022917"/>
    </source>
</evidence>
<organism evidence="10 11">
    <name type="scientific">Halteria grandinella</name>
    <dbReference type="NCBI Taxonomy" id="5974"/>
    <lineage>
        <taxon>Eukaryota</taxon>
        <taxon>Sar</taxon>
        <taxon>Alveolata</taxon>
        <taxon>Ciliophora</taxon>
        <taxon>Intramacronucleata</taxon>
        <taxon>Spirotrichea</taxon>
        <taxon>Stichotrichia</taxon>
        <taxon>Sporadotrichida</taxon>
        <taxon>Halteriidae</taxon>
        <taxon>Halteria</taxon>
    </lineage>
</organism>
<dbReference type="Gene3D" id="3.30.930.10">
    <property type="entry name" value="Bira Bifunctional Protein, Domain 2"/>
    <property type="match status" value="1"/>
</dbReference>
<comment type="similarity">
    <text evidence="1">Belongs to the class-II aminoacyl-tRNA synthetase family.</text>
</comment>
<dbReference type="InterPro" id="IPR033731">
    <property type="entry name" value="GlyRS-like_core"/>
</dbReference>
<dbReference type="PANTHER" id="PTHR10745:SF8">
    <property type="entry name" value="DNA POLYMERASE SUBUNIT GAMMA-2, MITOCHONDRIAL"/>
    <property type="match status" value="1"/>
</dbReference>
<dbReference type="AlphaFoldDB" id="A0A8J8NA23"/>
<evidence type="ECO:0000256" key="1">
    <source>
        <dbReference type="ARBA" id="ARBA00008226"/>
    </source>
</evidence>
<dbReference type="InterPro" id="IPR027031">
    <property type="entry name" value="Gly-tRNA_synthase/POLG2"/>
</dbReference>
<keyword evidence="7" id="KW-0648">Protein biosynthesis</keyword>
<keyword evidence="4" id="KW-0436">Ligase</keyword>
<dbReference type="GO" id="GO:0005524">
    <property type="term" value="F:ATP binding"/>
    <property type="evidence" value="ECO:0007669"/>
    <property type="project" value="UniProtKB-KW"/>
</dbReference>
<dbReference type="FunFam" id="3.40.50.800:FF:000002">
    <property type="entry name" value="Glycine--tRNA ligase"/>
    <property type="match status" value="1"/>
</dbReference>
<dbReference type="Proteomes" id="UP000785679">
    <property type="component" value="Unassembled WGS sequence"/>
</dbReference>